<comment type="caution">
    <text evidence="3">The sequence shown here is derived from an EMBL/GenBank/DDBJ whole genome shotgun (WGS) entry which is preliminary data.</text>
</comment>
<sequence>MSFTSSSSWSRTLGAFLLLQLLLTPPCLLHPQPCHLLAQIGHKVRVGALLPAQRAARVQVQAALSRAAAAMNRDQDPEQDPERYPERDRDNFLPYNLSLELVSRQPAAADPESLFRSVCQGVVVQGVSAVLAFPQTRDELLQVDFMASFLEIPFLSVIEQEEPLRTQVRVSPGPGAARTCGSGCARCAFGVCGSVGLFRGFGPARGPEVPVLYRPELTRTLSSRPGFIISVLWRVVTERELDPAYLDPASDTHTHGFR</sequence>
<dbReference type="AlphaFoldDB" id="A0AA88SKP0"/>
<reference evidence="3" key="1">
    <citation type="submission" date="2023-07" db="EMBL/GenBank/DDBJ databases">
        <title>Chromosome-level Genome Assembly of Striped Snakehead (Channa striata).</title>
        <authorList>
            <person name="Liu H."/>
        </authorList>
    </citation>
    <scope>NUCLEOTIDE SEQUENCE</scope>
    <source>
        <strain evidence="3">Gz</strain>
        <tissue evidence="3">Muscle</tissue>
    </source>
</reference>
<dbReference type="Proteomes" id="UP001187415">
    <property type="component" value="Unassembled WGS sequence"/>
</dbReference>
<evidence type="ECO:0000256" key="1">
    <source>
        <dbReference type="SAM" id="MobiDB-lite"/>
    </source>
</evidence>
<protein>
    <submittedName>
        <fullName evidence="3">Uncharacterized protein</fullName>
    </submittedName>
</protein>
<gene>
    <name evidence="3" type="ORF">Q5P01_015607</name>
</gene>
<name>A0AA88SKP0_CHASR</name>
<keyword evidence="4" id="KW-1185">Reference proteome</keyword>
<feature type="compositionally biased region" description="Basic and acidic residues" evidence="1">
    <location>
        <begin position="73"/>
        <end position="89"/>
    </location>
</feature>
<evidence type="ECO:0000313" key="4">
    <source>
        <dbReference type="Proteomes" id="UP001187415"/>
    </source>
</evidence>
<feature type="signal peptide" evidence="2">
    <location>
        <begin position="1"/>
        <end position="29"/>
    </location>
</feature>
<organism evidence="3 4">
    <name type="scientific">Channa striata</name>
    <name type="common">Snakehead murrel</name>
    <name type="synonym">Ophicephalus striatus</name>
    <dbReference type="NCBI Taxonomy" id="64152"/>
    <lineage>
        <taxon>Eukaryota</taxon>
        <taxon>Metazoa</taxon>
        <taxon>Chordata</taxon>
        <taxon>Craniata</taxon>
        <taxon>Vertebrata</taxon>
        <taxon>Euteleostomi</taxon>
        <taxon>Actinopterygii</taxon>
        <taxon>Neopterygii</taxon>
        <taxon>Teleostei</taxon>
        <taxon>Neoteleostei</taxon>
        <taxon>Acanthomorphata</taxon>
        <taxon>Anabantaria</taxon>
        <taxon>Anabantiformes</taxon>
        <taxon>Channoidei</taxon>
        <taxon>Channidae</taxon>
        <taxon>Channa</taxon>
    </lineage>
</organism>
<keyword evidence="2" id="KW-0732">Signal</keyword>
<proteinExistence type="predicted"/>
<feature type="region of interest" description="Disordered" evidence="1">
    <location>
        <begin position="68"/>
        <end position="89"/>
    </location>
</feature>
<feature type="chain" id="PRO_5041686083" evidence="2">
    <location>
        <begin position="30"/>
        <end position="258"/>
    </location>
</feature>
<accession>A0AA88SKP0</accession>
<evidence type="ECO:0000313" key="3">
    <source>
        <dbReference type="EMBL" id="KAK2835123.1"/>
    </source>
</evidence>
<dbReference type="EMBL" id="JAUPFM010000012">
    <property type="protein sequence ID" value="KAK2835123.1"/>
    <property type="molecule type" value="Genomic_DNA"/>
</dbReference>
<evidence type="ECO:0000256" key="2">
    <source>
        <dbReference type="SAM" id="SignalP"/>
    </source>
</evidence>